<accession>D2U458</accession>
<dbReference type="AlphaFoldDB" id="D2U458"/>
<evidence type="ECO:0000313" key="1">
    <source>
        <dbReference type="EMBL" id="CBA76303.1"/>
    </source>
</evidence>
<organism evidence="1">
    <name type="scientific">Arsenophonus nasoniae</name>
    <name type="common">son-killer infecting Nasonia vitripennis</name>
    <dbReference type="NCBI Taxonomy" id="638"/>
    <lineage>
        <taxon>Bacteria</taxon>
        <taxon>Pseudomonadati</taxon>
        <taxon>Pseudomonadota</taxon>
        <taxon>Gammaproteobacteria</taxon>
        <taxon>Enterobacterales</taxon>
        <taxon>Morganellaceae</taxon>
        <taxon>Arsenophonus</taxon>
    </lineage>
</organism>
<sequence>MMCHLLTAIPVPELGIVAFKPGINQLHHFSGRMIVMSAPDELSDAKAGRIAEQAVLNLVIDANPPASLMKIQKLKRWGNQKYLQWVKSRPCCLCQKPADDAHHLIGYGYGGIGVKAHDLFSIPLCRGHHSELHHDPKAWEVKYGSQLALLFGFLDESLGLGALS</sequence>
<name>D2U458_9GAMM</name>
<dbReference type="EMBL" id="FN545265">
    <property type="protein sequence ID" value="CBA76303.1"/>
    <property type="molecule type" value="Genomic_DNA"/>
</dbReference>
<reference evidence="1" key="1">
    <citation type="journal article" date="2010" name="Insect Mol. Biol.">
        <title>The draft genome sequence of Arsenophonus nasoniae, son-killer bacterium of Nasonia vitripennis, reveals genes associated with virulence and symbiosis.</title>
        <authorList>
            <person name="Wilkes T."/>
            <person name="Darby A.C."/>
            <person name="Choi J."/>
            <person name="Colborne J.K."/>
            <person name="Werren J.H."/>
            <person name="Hurst G.D.D."/>
        </authorList>
    </citation>
    <scope>NUCLEOTIDE SEQUENCE</scope>
</reference>
<gene>
    <name evidence="1" type="ORF">ARN_34690</name>
</gene>
<proteinExistence type="predicted"/>
<dbReference type="InterPro" id="IPR010373">
    <property type="entry name" value="DUF968"/>
</dbReference>
<protein>
    <submittedName>
        <fullName evidence="1">Phage transcriptional regulator</fullName>
    </submittedName>
</protein>
<dbReference type="Pfam" id="PF06147">
    <property type="entry name" value="DUF968"/>
    <property type="match status" value="1"/>
</dbReference>